<keyword evidence="2" id="KW-1185">Reference proteome</keyword>
<protein>
    <submittedName>
        <fullName evidence="1">Uncharacterized protein</fullName>
    </submittedName>
</protein>
<reference evidence="2" key="1">
    <citation type="submission" date="2017-09" db="EMBL/GenBank/DDBJ databases">
        <authorList>
            <person name="Varghese N."/>
            <person name="Submissions S."/>
        </authorList>
    </citation>
    <scope>NUCLEOTIDE SEQUENCE [LARGE SCALE GENOMIC DNA]</scope>
    <source>
        <strain evidence="2">JKS000234</strain>
    </source>
</reference>
<accession>A0A286DRE1</accession>
<proteinExistence type="predicted"/>
<dbReference type="Proteomes" id="UP000219271">
    <property type="component" value="Unassembled WGS sequence"/>
</dbReference>
<sequence>MNKEQFEHVLSQWPHLRFSEITTVKYFASHELYAIDRVKYSCRLFLCREYDERSAQKTEEQLRQWLKEFNYKQDVRRITGEEKSNPG</sequence>
<dbReference type="OrthoDB" id="6520373at2"/>
<evidence type="ECO:0000313" key="1">
    <source>
        <dbReference type="EMBL" id="SOD61226.1"/>
    </source>
</evidence>
<name>A0A286DRE1_9GAMM</name>
<dbReference type="EMBL" id="OCMY01000003">
    <property type="protein sequence ID" value="SOD61226.1"/>
    <property type="molecule type" value="Genomic_DNA"/>
</dbReference>
<evidence type="ECO:0000313" key="2">
    <source>
        <dbReference type="Proteomes" id="UP000219271"/>
    </source>
</evidence>
<dbReference type="AlphaFoldDB" id="A0A286DRE1"/>
<gene>
    <name evidence="1" type="ORF">SAMN06273570_5034</name>
</gene>
<organism evidence="1 2">
    <name type="scientific">Candidatus Pantoea floridensis</name>
    <dbReference type="NCBI Taxonomy" id="1938870"/>
    <lineage>
        <taxon>Bacteria</taxon>
        <taxon>Pseudomonadati</taxon>
        <taxon>Pseudomonadota</taxon>
        <taxon>Gammaproteobacteria</taxon>
        <taxon>Enterobacterales</taxon>
        <taxon>Erwiniaceae</taxon>
        <taxon>Pantoea</taxon>
    </lineage>
</organism>
<dbReference type="RefSeq" id="WP_097098445.1">
    <property type="nucleotide sequence ID" value="NZ_OCMY01000003.1"/>
</dbReference>